<dbReference type="STRING" id="530584.SAMN05421630_10834"/>
<organism evidence="6 7">
    <name type="scientific">Prauserella marina</name>
    <dbReference type="NCBI Taxonomy" id="530584"/>
    <lineage>
        <taxon>Bacteria</taxon>
        <taxon>Bacillati</taxon>
        <taxon>Actinomycetota</taxon>
        <taxon>Actinomycetes</taxon>
        <taxon>Pseudonocardiales</taxon>
        <taxon>Pseudonocardiaceae</taxon>
        <taxon>Prauserella</taxon>
    </lineage>
</organism>
<keyword evidence="1" id="KW-0597">Phosphoprotein</keyword>
<reference evidence="6 7" key="1">
    <citation type="submission" date="2016-10" db="EMBL/GenBank/DDBJ databases">
        <authorList>
            <person name="de Groot N.N."/>
        </authorList>
    </citation>
    <scope>NUCLEOTIDE SEQUENCE [LARGE SCALE GENOMIC DNA]</scope>
    <source>
        <strain evidence="6 7">CGMCC 4.5506</strain>
    </source>
</reference>
<proteinExistence type="predicted"/>
<accession>A0A222VTR0</accession>
<dbReference type="SMART" id="SM00862">
    <property type="entry name" value="Trans_reg_C"/>
    <property type="match status" value="1"/>
</dbReference>
<dbReference type="PANTHER" id="PTHR48111:SF1">
    <property type="entry name" value="TWO-COMPONENT RESPONSE REGULATOR ORR33"/>
    <property type="match status" value="1"/>
</dbReference>
<dbReference type="InterPro" id="IPR039420">
    <property type="entry name" value="WalR-like"/>
</dbReference>
<dbReference type="RefSeq" id="WP_143021399.1">
    <property type="nucleotide sequence ID" value="NZ_CP016353.1"/>
</dbReference>
<evidence type="ECO:0000313" key="7">
    <source>
        <dbReference type="Proteomes" id="UP000199494"/>
    </source>
</evidence>
<protein>
    <submittedName>
        <fullName evidence="6">Transcriptional regulatory protein, C terminal</fullName>
    </submittedName>
</protein>
<evidence type="ECO:0000256" key="2">
    <source>
        <dbReference type="ARBA" id="ARBA00023012"/>
    </source>
</evidence>
<evidence type="ECO:0000256" key="4">
    <source>
        <dbReference type="ARBA" id="ARBA00023125"/>
    </source>
</evidence>
<dbReference type="Proteomes" id="UP000199494">
    <property type="component" value="Unassembled WGS sequence"/>
</dbReference>
<dbReference type="PROSITE" id="PS51755">
    <property type="entry name" value="OMPR_PHOB"/>
    <property type="match status" value="1"/>
</dbReference>
<dbReference type="OrthoDB" id="8927943at2"/>
<dbReference type="GO" id="GO:0000976">
    <property type="term" value="F:transcription cis-regulatory region binding"/>
    <property type="evidence" value="ECO:0007669"/>
    <property type="project" value="TreeGrafter"/>
</dbReference>
<dbReference type="KEGG" id="pmad:BAY61_22595"/>
<keyword evidence="4" id="KW-0238">DNA-binding</keyword>
<dbReference type="GO" id="GO:0006355">
    <property type="term" value="P:regulation of DNA-templated transcription"/>
    <property type="evidence" value="ECO:0007669"/>
    <property type="project" value="InterPro"/>
</dbReference>
<name>A0A222VTR0_9PSEU</name>
<dbReference type="InterPro" id="IPR036388">
    <property type="entry name" value="WH-like_DNA-bd_sf"/>
</dbReference>
<keyword evidence="2" id="KW-0902">Two-component regulatory system</keyword>
<evidence type="ECO:0000256" key="1">
    <source>
        <dbReference type="ARBA" id="ARBA00022553"/>
    </source>
</evidence>
<keyword evidence="7" id="KW-1185">Reference proteome</keyword>
<dbReference type="Gene3D" id="1.10.10.10">
    <property type="entry name" value="Winged helix-like DNA-binding domain superfamily/Winged helix DNA-binding domain"/>
    <property type="match status" value="1"/>
</dbReference>
<evidence type="ECO:0000313" key="6">
    <source>
        <dbReference type="EMBL" id="SDD39859.1"/>
    </source>
</evidence>
<dbReference type="InterPro" id="IPR001867">
    <property type="entry name" value="OmpR/PhoB-type_DNA-bd"/>
</dbReference>
<sequence length="181" mass="19603">MVNSPAPPGPFDVDVVLDVVIRGSGDAGQVSEAAAVLAAAISSEFPAPVGTRSVMVRHGTSERVLRVAVPHTRYGQGRSVRIDVASRRVWAGRSPVELTRLEFDLLCFLTRRAGRVCGREELINEVWGLPDVKRGTGRGRTLDVHIRKLRTKLGAGSSLITTVRGVGYRLENDGRVRIEPA</sequence>
<dbReference type="CDD" id="cd00383">
    <property type="entry name" value="trans_reg_C"/>
    <property type="match status" value="1"/>
</dbReference>
<gene>
    <name evidence="6" type="ORF">SAMN05421630_10834</name>
</gene>
<dbReference type="SUPFAM" id="SSF46894">
    <property type="entry name" value="C-terminal effector domain of the bipartite response regulators"/>
    <property type="match status" value="1"/>
</dbReference>
<dbReference type="GO" id="GO:0032993">
    <property type="term" value="C:protein-DNA complex"/>
    <property type="evidence" value="ECO:0007669"/>
    <property type="project" value="TreeGrafter"/>
</dbReference>
<dbReference type="InterPro" id="IPR016032">
    <property type="entry name" value="Sig_transdc_resp-reg_C-effctor"/>
</dbReference>
<dbReference type="GO" id="GO:0000156">
    <property type="term" value="F:phosphorelay response regulator activity"/>
    <property type="evidence" value="ECO:0007669"/>
    <property type="project" value="TreeGrafter"/>
</dbReference>
<keyword evidence="3" id="KW-0805">Transcription regulation</keyword>
<dbReference type="GO" id="GO:0005829">
    <property type="term" value="C:cytosol"/>
    <property type="evidence" value="ECO:0007669"/>
    <property type="project" value="TreeGrafter"/>
</dbReference>
<evidence type="ECO:0000256" key="5">
    <source>
        <dbReference type="ARBA" id="ARBA00023163"/>
    </source>
</evidence>
<dbReference type="EMBL" id="FMZE01000008">
    <property type="protein sequence ID" value="SDD39859.1"/>
    <property type="molecule type" value="Genomic_DNA"/>
</dbReference>
<dbReference type="AlphaFoldDB" id="A0A222VTR0"/>
<evidence type="ECO:0000256" key="3">
    <source>
        <dbReference type="ARBA" id="ARBA00023015"/>
    </source>
</evidence>
<keyword evidence="5" id="KW-0804">Transcription</keyword>
<dbReference type="PANTHER" id="PTHR48111">
    <property type="entry name" value="REGULATOR OF RPOS"/>
    <property type="match status" value="1"/>
</dbReference>
<dbReference type="Pfam" id="PF00486">
    <property type="entry name" value="Trans_reg_C"/>
    <property type="match status" value="1"/>
</dbReference>